<sequence length="755" mass="83668">MRKAVMIGLALMLSIPVFGRSIRTNKKAEKTPPMKLPRLVEPAYINTHGGDHPHGPITRHVSRDSEFFSTLIDSSLNGYGAYNPTPNPLAYALDEGYIAVYRQFQGTYEEGFTAGYIGASQSEDGEEWFAEQTLNTNYPTGEDEPNLPTATGTAQGRYPSAGFVVDGAPTAIWNEYTNTGQGGGTYGGYALYAYDSEGIGEFSTWSNTYHLNNGCGTLPCDPPDLWNGNAAINGGDGDPVLTVIYSGWTDSPSAYYFISSSYHYSGYFVLNDPYVIASDGDVDDNDDPMWYDGGGYTSQPDFHINEDGIGYMGQTSYTYASDDTEPYLHTFFFKKTEDYGETWTSDEGYNNSGYGYISDDVMASVTDSLWTMYSENTSEYPNMLWYPGSDCDTVDVTTGDTTWYECGDSVYFSNVEGPLVLTPGMFLFYEFDMRTDAEGGLHLATIGIPQVCLDTLGGCEDINGNGLADSLYLWYYNSGGHYLFYNPDPMDQPNNWTLTLLNEFSDTYNADWGDSDIPYVNSTAGYGPWYYFFPEITFSAEDDSEVMWYATSEGSQFAYNSDSSLFLPGDIDIYMAKSSNLGKNWSELENVTNTPGGIFPDKQLEVSVHLANTSNDDEVGVFFQMPDFYNESLPPAAGYEDYQNRVYVGIYGNDYEFVGNDSEMGVTPNAFSLSQNYPNPFNPITHIQYDVNVAGNVMMDLFDIRGAKVKTLMNESKPVGTHEFAFDGSSLSSGVYFYSMTVNGATQTRKLVLMK</sequence>
<organism evidence="2">
    <name type="scientific">uncultured bacterium L413009-K18</name>
    <dbReference type="NCBI Taxonomy" id="1343850"/>
    <lineage>
        <taxon>Bacteria</taxon>
        <taxon>environmental samples</taxon>
    </lineage>
</organism>
<dbReference type="NCBIfam" id="TIGR04183">
    <property type="entry name" value="Por_Secre_tail"/>
    <property type="match status" value="1"/>
</dbReference>
<evidence type="ECO:0000259" key="1">
    <source>
        <dbReference type="Pfam" id="PF18962"/>
    </source>
</evidence>
<name>S4W9N1_9BACT</name>
<protein>
    <recommendedName>
        <fullName evidence="1">Secretion system C-terminal sorting domain-containing protein</fullName>
    </recommendedName>
</protein>
<dbReference type="Gene3D" id="2.60.40.4070">
    <property type="match status" value="1"/>
</dbReference>
<dbReference type="InterPro" id="IPR026444">
    <property type="entry name" value="Secre_tail"/>
</dbReference>
<dbReference type="AlphaFoldDB" id="S4W9N1"/>
<accession>S4W9N1</accession>
<dbReference type="EMBL" id="KF170413">
    <property type="protein sequence ID" value="AGO87760.1"/>
    <property type="molecule type" value="Genomic_DNA"/>
</dbReference>
<reference evidence="2" key="1">
    <citation type="journal article" date="2014" name="ISME J.">
        <title>Genomic properties of Marine Group A bacteria indicate a role in the marine sulfur cycle.</title>
        <authorList>
            <person name="Wright J.J."/>
            <person name="Mewis K."/>
            <person name="Hanson N.W."/>
            <person name="Konwar K.M."/>
            <person name="Maas K.R."/>
            <person name="Hallam S.J."/>
        </authorList>
    </citation>
    <scope>NUCLEOTIDE SEQUENCE</scope>
</reference>
<dbReference type="Pfam" id="PF18962">
    <property type="entry name" value="Por_Secre_tail"/>
    <property type="match status" value="1"/>
</dbReference>
<feature type="domain" description="Secretion system C-terminal sorting" evidence="1">
    <location>
        <begin position="677"/>
        <end position="752"/>
    </location>
</feature>
<evidence type="ECO:0000313" key="2">
    <source>
        <dbReference type="EMBL" id="AGO87760.1"/>
    </source>
</evidence>
<proteinExistence type="predicted"/>